<organism evidence="1 2">
    <name type="scientific">Brassica cretica</name>
    <name type="common">Mustard</name>
    <dbReference type="NCBI Taxonomy" id="69181"/>
    <lineage>
        <taxon>Eukaryota</taxon>
        <taxon>Viridiplantae</taxon>
        <taxon>Streptophyta</taxon>
        <taxon>Embryophyta</taxon>
        <taxon>Tracheophyta</taxon>
        <taxon>Spermatophyta</taxon>
        <taxon>Magnoliopsida</taxon>
        <taxon>eudicotyledons</taxon>
        <taxon>Gunneridae</taxon>
        <taxon>Pentapetalae</taxon>
        <taxon>rosids</taxon>
        <taxon>malvids</taxon>
        <taxon>Brassicales</taxon>
        <taxon>Brassicaceae</taxon>
        <taxon>Brassiceae</taxon>
        <taxon>Brassica</taxon>
    </lineage>
</organism>
<dbReference type="Proteomes" id="UP000712600">
    <property type="component" value="Unassembled WGS sequence"/>
</dbReference>
<comment type="caution">
    <text evidence="1">The sequence shown here is derived from an EMBL/GenBank/DDBJ whole genome shotgun (WGS) entry which is preliminary data.</text>
</comment>
<dbReference type="AlphaFoldDB" id="A0A8S9N0R6"/>
<evidence type="ECO:0000313" key="1">
    <source>
        <dbReference type="EMBL" id="KAF3487528.1"/>
    </source>
</evidence>
<accession>A0A8S9N0R6</accession>
<protein>
    <submittedName>
        <fullName evidence="1">Uncharacterized protein</fullName>
    </submittedName>
</protein>
<sequence>MAMMLTADPVSHRASGKWWLCIDLSALSEEITKSILMICILKRHILRNPLHPLVKSFRFLFVNFSPEVHIRLFGVDRYLVDVVDRHLVDVVDRHSQRKRFQLGFALAQVLLKIGDLPSLLSPSKLKSEMDFERPSSGVHQDLVSVLGMVLAVVDR</sequence>
<dbReference type="EMBL" id="QGKX02002183">
    <property type="protein sequence ID" value="KAF3487528.1"/>
    <property type="molecule type" value="Genomic_DNA"/>
</dbReference>
<name>A0A8S9N0R6_BRACR</name>
<reference evidence="1" key="1">
    <citation type="submission" date="2019-12" db="EMBL/GenBank/DDBJ databases">
        <title>Genome sequencing and annotation of Brassica cretica.</title>
        <authorList>
            <person name="Studholme D.J."/>
            <person name="Sarris P."/>
        </authorList>
    </citation>
    <scope>NUCLEOTIDE SEQUENCE</scope>
    <source>
        <strain evidence="1">PFS-109/04</strain>
        <tissue evidence="1">Leaf</tissue>
    </source>
</reference>
<proteinExistence type="predicted"/>
<evidence type="ECO:0000313" key="2">
    <source>
        <dbReference type="Proteomes" id="UP000712600"/>
    </source>
</evidence>
<gene>
    <name evidence="1" type="ORF">F2Q69_00053929</name>
</gene>